<dbReference type="STRING" id="115783.SAMN02745119_00759"/>
<dbReference type="AlphaFoldDB" id="A0A1T4L4K3"/>
<proteinExistence type="predicted"/>
<organism evidence="1 2">
    <name type="scientific">Trichlorobacter thiogenes</name>
    <dbReference type="NCBI Taxonomy" id="115783"/>
    <lineage>
        <taxon>Bacteria</taxon>
        <taxon>Pseudomonadati</taxon>
        <taxon>Thermodesulfobacteriota</taxon>
        <taxon>Desulfuromonadia</taxon>
        <taxon>Geobacterales</taxon>
        <taxon>Geobacteraceae</taxon>
        <taxon>Trichlorobacter</taxon>
    </lineage>
</organism>
<sequence>MEPIVLVGAIIVMFGLWQELEPVAQRIVTAISNRLYHAKINFSTYRPVPVLSSRYMAGAQKIAK</sequence>
<evidence type="ECO:0000313" key="1">
    <source>
        <dbReference type="EMBL" id="SJZ49548.1"/>
    </source>
</evidence>
<accession>A0A1T4L4K3</accession>
<evidence type="ECO:0000313" key="2">
    <source>
        <dbReference type="Proteomes" id="UP000190102"/>
    </source>
</evidence>
<dbReference type="EMBL" id="FUWR01000002">
    <property type="protein sequence ID" value="SJZ49548.1"/>
    <property type="molecule type" value="Genomic_DNA"/>
</dbReference>
<protein>
    <submittedName>
        <fullName evidence="1">Uncharacterized protein</fullName>
    </submittedName>
</protein>
<name>A0A1T4L4K3_9BACT</name>
<gene>
    <name evidence="1" type="ORF">SAMN02745119_00759</name>
</gene>
<reference evidence="2" key="1">
    <citation type="submission" date="2017-02" db="EMBL/GenBank/DDBJ databases">
        <authorList>
            <person name="Varghese N."/>
            <person name="Submissions S."/>
        </authorList>
    </citation>
    <scope>NUCLEOTIDE SEQUENCE [LARGE SCALE GENOMIC DNA]</scope>
    <source>
        <strain evidence="2">ATCC BAA-34</strain>
    </source>
</reference>
<dbReference type="Proteomes" id="UP000190102">
    <property type="component" value="Unassembled WGS sequence"/>
</dbReference>
<keyword evidence="2" id="KW-1185">Reference proteome</keyword>